<dbReference type="STRING" id="623281.SAMN05421747_101529"/>
<proteinExistence type="predicted"/>
<dbReference type="OrthoDB" id="799809at2"/>
<gene>
    <name evidence="2" type="ORF">SAMN05421747_101529</name>
</gene>
<feature type="transmembrane region" description="Helical" evidence="1">
    <location>
        <begin position="12"/>
        <end position="31"/>
    </location>
</feature>
<sequence length="125" mass="13805">MDRPPHTNRALSNVFLSQGIYFVIAGIWPIINMESFILATGPKQDTWLVEMVGLLSISIGLTFLVASLRNAPLPIVLGYTVAVSFLVMDVIYVTSGVIPRVYLLDAAIQLIFLTAVSIFILRKPR</sequence>
<reference evidence="2 3" key="1">
    <citation type="submission" date="2016-10" db="EMBL/GenBank/DDBJ databases">
        <authorList>
            <person name="de Groot N.N."/>
        </authorList>
    </citation>
    <scope>NUCLEOTIDE SEQUENCE [LARGE SCALE GENOMIC DNA]</scope>
    <source>
        <strain evidence="2 3">DSM 22900</strain>
    </source>
</reference>
<keyword evidence="1" id="KW-1133">Transmembrane helix</keyword>
<protein>
    <submittedName>
        <fullName evidence="2">Uncharacterized protein</fullName>
    </submittedName>
</protein>
<dbReference type="EMBL" id="FOLL01000001">
    <property type="protein sequence ID" value="SFB85454.1"/>
    <property type="molecule type" value="Genomic_DNA"/>
</dbReference>
<evidence type="ECO:0000313" key="3">
    <source>
        <dbReference type="Proteomes" id="UP000199577"/>
    </source>
</evidence>
<feature type="transmembrane region" description="Helical" evidence="1">
    <location>
        <begin position="51"/>
        <end position="68"/>
    </location>
</feature>
<dbReference type="AlphaFoldDB" id="A0A1I1EE70"/>
<evidence type="ECO:0000313" key="2">
    <source>
        <dbReference type="EMBL" id="SFB85454.1"/>
    </source>
</evidence>
<dbReference type="RefSeq" id="WP_139215792.1">
    <property type="nucleotide sequence ID" value="NZ_FOLL01000001.1"/>
</dbReference>
<feature type="transmembrane region" description="Helical" evidence="1">
    <location>
        <begin position="75"/>
        <end position="95"/>
    </location>
</feature>
<feature type="transmembrane region" description="Helical" evidence="1">
    <location>
        <begin position="101"/>
        <end position="121"/>
    </location>
</feature>
<organism evidence="2 3">
    <name type="scientific">Parapedobacter composti</name>
    <dbReference type="NCBI Taxonomy" id="623281"/>
    <lineage>
        <taxon>Bacteria</taxon>
        <taxon>Pseudomonadati</taxon>
        <taxon>Bacteroidota</taxon>
        <taxon>Sphingobacteriia</taxon>
        <taxon>Sphingobacteriales</taxon>
        <taxon>Sphingobacteriaceae</taxon>
        <taxon>Parapedobacter</taxon>
    </lineage>
</organism>
<keyword evidence="1" id="KW-0812">Transmembrane</keyword>
<evidence type="ECO:0000256" key="1">
    <source>
        <dbReference type="SAM" id="Phobius"/>
    </source>
</evidence>
<accession>A0A1I1EE70</accession>
<keyword evidence="1" id="KW-0472">Membrane</keyword>
<keyword evidence="3" id="KW-1185">Reference proteome</keyword>
<name>A0A1I1EE70_9SPHI</name>
<dbReference type="Proteomes" id="UP000199577">
    <property type="component" value="Unassembled WGS sequence"/>
</dbReference>